<accession>A0A9P7VLH8</accession>
<name>A0A9P7VLH8_9AGAR</name>
<keyword evidence="2" id="KW-0472">Membrane</keyword>
<dbReference type="RefSeq" id="XP_043036399.1">
    <property type="nucleotide sequence ID" value="XM_043179439.1"/>
</dbReference>
<feature type="transmembrane region" description="Helical" evidence="2">
    <location>
        <begin position="126"/>
        <end position="146"/>
    </location>
</feature>
<proteinExistence type="predicted"/>
<feature type="region of interest" description="Disordered" evidence="1">
    <location>
        <begin position="201"/>
        <end position="241"/>
    </location>
</feature>
<protein>
    <submittedName>
        <fullName evidence="3">Uncharacterized protein</fullName>
    </submittedName>
</protein>
<keyword evidence="4" id="KW-1185">Reference proteome</keyword>
<organism evidence="3 4">
    <name type="scientific">Guyanagaster necrorhizus</name>
    <dbReference type="NCBI Taxonomy" id="856835"/>
    <lineage>
        <taxon>Eukaryota</taxon>
        <taxon>Fungi</taxon>
        <taxon>Dikarya</taxon>
        <taxon>Basidiomycota</taxon>
        <taxon>Agaricomycotina</taxon>
        <taxon>Agaricomycetes</taxon>
        <taxon>Agaricomycetidae</taxon>
        <taxon>Agaricales</taxon>
        <taxon>Marasmiineae</taxon>
        <taxon>Physalacriaceae</taxon>
        <taxon>Guyanagaster</taxon>
    </lineage>
</organism>
<keyword evidence="2" id="KW-1133">Transmembrane helix</keyword>
<evidence type="ECO:0000313" key="3">
    <source>
        <dbReference type="EMBL" id="KAG7442899.1"/>
    </source>
</evidence>
<sequence length="241" mass="26983">MGHTLKARMEENFLGLKHLGREVVDAVDGFSMGTFFLNILSFSFGITYTDRQRRSFPSMTFVKLPKTRFGPIRSSRLGDSADPLFGLHPCYNLRCALLIIYRIITVTRTGSDTGGRLRAYRHVIKIIVESSALYTVTLILYVVFYAREDITLHYFDCLAGIARGIALTLLVGRVAAGHARPDDSWQGSRDYMISNDFGSEAQVGEGEHPRHTLKEDTADKVVIGGDDDPGARLETRRQSFE</sequence>
<dbReference type="EMBL" id="MU250548">
    <property type="protein sequence ID" value="KAG7442899.1"/>
    <property type="molecule type" value="Genomic_DNA"/>
</dbReference>
<comment type="caution">
    <text evidence="3">The sequence shown here is derived from an EMBL/GenBank/DDBJ whole genome shotgun (WGS) entry which is preliminary data.</text>
</comment>
<evidence type="ECO:0000256" key="1">
    <source>
        <dbReference type="SAM" id="MobiDB-lite"/>
    </source>
</evidence>
<gene>
    <name evidence="3" type="ORF">BT62DRAFT_1078995</name>
</gene>
<dbReference type="GeneID" id="66101733"/>
<dbReference type="Proteomes" id="UP000812287">
    <property type="component" value="Unassembled WGS sequence"/>
</dbReference>
<feature type="transmembrane region" description="Helical" evidence="2">
    <location>
        <begin position="29"/>
        <end position="49"/>
    </location>
</feature>
<reference evidence="3" key="1">
    <citation type="submission" date="2020-11" db="EMBL/GenBank/DDBJ databases">
        <title>Adaptations for nitrogen fixation in a non-lichenized fungal sporocarp promotes dispersal by wood-feeding termites.</title>
        <authorList>
            <consortium name="DOE Joint Genome Institute"/>
            <person name="Koch R.A."/>
            <person name="Yoon G."/>
            <person name="Arayal U."/>
            <person name="Lail K."/>
            <person name="Amirebrahimi M."/>
            <person name="Labutti K."/>
            <person name="Lipzen A."/>
            <person name="Riley R."/>
            <person name="Barry K."/>
            <person name="Henrissat B."/>
            <person name="Grigoriev I.V."/>
            <person name="Herr J.R."/>
            <person name="Aime M.C."/>
        </authorList>
    </citation>
    <scope>NUCLEOTIDE SEQUENCE</scope>
    <source>
        <strain evidence="3">MCA 3950</strain>
    </source>
</reference>
<dbReference type="OrthoDB" id="3038148at2759"/>
<feature type="compositionally biased region" description="Basic and acidic residues" evidence="1">
    <location>
        <begin position="229"/>
        <end position="241"/>
    </location>
</feature>
<feature type="compositionally biased region" description="Basic and acidic residues" evidence="1">
    <location>
        <begin position="205"/>
        <end position="219"/>
    </location>
</feature>
<dbReference type="AlphaFoldDB" id="A0A9P7VLH8"/>
<feature type="transmembrane region" description="Helical" evidence="2">
    <location>
        <begin position="152"/>
        <end position="171"/>
    </location>
</feature>
<keyword evidence="2" id="KW-0812">Transmembrane</keyword>
<evidence type="ECO:0000313" key="4">
    <source>
        <dbReference type="Proteomes" id="UP000812287"/>
    </source>
</evidence>
<evidence type="ECO:0000256" key="2">
    <source>
        <dbReference type="SAM" id="Phobius"/>
    </source>
</evidence>